<comment type="caution">
    <text evidence="3">The sequence shown here is derived from an EMBL/GenBank/DDBJ whole genome shotgun (WGS) entry which is preliminary data.</text>
</comment>
<evidence type="ECO:0000313" key="4">
    <source>
        <dbReference type="Proteomes" id="UP000574133"/>
    </source>
</evidence>
<sequence>MSFLKKLTETVSKGVSTATEKAQQTVEITKLHTHISGKRKEIERRYARIGEAVYEAYLKKDLSLAEGLVIPECDEISGIKKEIAGLEERIRELRNEKECVCGQEVPYDTKFCPSCGHKFPDPVPVPVEVIEAAEEEEPEAEPEAVVVEAEAMLVCDNCGAELKQDARFCPDCGSPVKSND</sequence>
<feature type="coiled-coil region" evidence="1">
    <location>
        <begin position="76"/>
        <end position="103"/>
    </location>
</feature>
<dbReference type="EMBL" id="JACJVN010000016">
    <property type="protein sequence ID" value="MBB6676439.1"/>
    <property type="molecule type" value="Genomic_DNA"/>
</dbReference>
<evidence type="ECO:0000313" key="3">
    <source>
        <dbReference type="EMBL" id="MBB6676439.1"/>
    </source>
</evidence>
<reference evidence="3 4" key="1">
    <citation type="submission" date="2020-08" db="EMBL/GenBank/DDBJ databases">
        <title>Cohnella phylogeny.</title>
        <authorList>
            <person name="Dunlap C."/>
        </authorList>
    </citation>
    <scope>NUCLEOTIDE SEQUENCE [LARGE SCALE GENOMIC DNA]</scope>
    <source>
        <strain evidence="3 4">DSM 103658</strain>
    </source>
</reference>
<evidence type="ECO:0000259" key="2">
    <source>
        <dbReference type="Pfam" id="PF12773"/>
    </source>
</evidence>
<keyword evidence="4" id="KW-1185">Reference proteome</keyword>
<evidence type="ECO:0000256" key="1">
    <source>
        <dbReference type="SAM" id="Coils"/>
    </source>
</evidence>
<proteinExistence type="predicted"/>
<keyword evidence="1" id="KW-0175">Coiled coil</keyword>
<name>A0A841T8N0_9BACL</name>
<protein>
    <submittedName>
        <fullName evidence="3">Zinc ribbon domain-containing protein</fullName>
    </submittedName>
</protein>
<dbReference type="AlphaFoldDB" id="A0A841T8N0"/>
<gene>
    <name evidence="3" type="ORF">H4Q31_03755</name>
</gene>
<organism evidence="3 4">
    <name type="scientific">Cohnella lubricantis</name>
    <dbReference type="NCBI Taxonomy" id="2163172"/>
    <lineage>
        <taxon>Bacteria</taxon>
        <taxon>Bacillati</taxon>
        <taxon>Bacillota</taxon>
        <taxon>Bacilli</taxon>
        <taxon>Bacillales</taxon>
        <taxon>Paenibacillaceae</taxon>
        <taxon>Cohnella</taxon>
    </lineage>
</organism>
<accession>A0A841T8N0</accession>
<dbReference type="InterPro" id="IPR025874">
    <property type="entry name" value="DZR"/>
</dbReference>
<dbReference type="Proteomes" id="UP000574133">
    <property type="component" value="Unassembled WGS sequence"/>
</dbReference>
<feature type="domain" description="DZANK-type" evidence="2">
    <location>
        <begin position="101"/>
        <end position="173"/>
    </location>
</feature>
<dbReference type="Pfam" id="PF12773">
    <property type="entry name" value="DZR"/>
    <property type="match status" value="1"/>
</dbReference>
<dbReference type="RefSeq" id="WP_185177721.1">
    <property type="nucleotide sequence ID" value="NZ_CBCSEP010000007.1"/>
</dbReference>